<dbReference type="AlphaFoldDB" id="A0A1Y0AZR4"/>
<protein>
    <submittedName>
        <fullName evidence="1">Uncharacterized protein</fullName>
    </submittedName>
</protein>
<evidence type="ECO:0000313" key="2">
    <source>
        <dbReference type="EMBL" id="ART32446.1"/>
    </source>
</evidence>
<dbReference type="EMBL" id="KY774314">
    <property type="protein sequence ID" value="ART32446.1"/>
    <property type="molecule type" value="Genomic_DNA"/>
</dbReference>
<reference evidence="1" key="1">
    <citation type="submission" date="2017-03" db="EMBL/GenBank/DDBJ databases">
        <title>The mitochondrial genome of the carnivorous plant Utricularia reniformis (Lentibulariaceae): structure, comparative analysis and evolutionary landmarks.</title>
        <authorList>
            <person name="Silva S.R."/>
            <person name="Alvarenga D.O."/>
            <person name="Michael T.P."/>
            <person name="Miranda V.F.O."/>
            <person name="Varani A.M."/>
        </authorList>
    </citation>
    <scope>NUCLEOTIDE SEQUENCE</scope>
</reference>
<keyword evidence="1" id="KW-0496">Mitochondrion</keyword>
<name>A0A1Y0AZR4_9LAMI</name>
<sequence>MFCLIARLVARYGLLPYILGSHSVQVVSYNKTVFLFQSHRSNHCSSMFVRRRDITSFLVWSYRPRRPCKSSF</sequence>
<organism evidence="1">
    <name type="scientific">Utricularia reniformis</name>
    <dbReference type="NCBI Taxonomy" id="192314"/>
    <lineage>
        <taxon>Eukaryota</taxon>
        <taxon>Viridiplantae</taxon>
        <taxon>Streptophyta</taxon>
        <taxon>Embryophyta</taxon>
        <taxon>Tracheophyta</taxon>
        <taxon>Spermatophyta</taxon>
        <taxon>Magnoliopsida</taxon>
        <taxon>eudicotyledons</taxon>
        <taxon>Gunneridae</taxon>
        <taxon>Pentapetalae</taxon>
        <taxon>asterids</taxon>
        <taxon>lamiids</taxon>
        <taxon>Lamiales</taxon>
        <taxon>Lentibulariaceae</taxon>
        <taxon>Utricularia</taxon>
    </lineage>
</organism>
<evidence type="ECO:0000313" key="1">
    <source>
        <dbReference type="EMBL" id="ART30621.1"/>
    </source>
</evidence>
<dbReference type="EMBL" id="KY774314">
    <property type="protein sequence ID" value="ART30621.1"/>
    <property type="molecule type" value="Genomic_DNA"/>
</dbReference>
<gene>
    <name evidence="1" type="ORF">AEK19_MT0349</name>
    <name evidence="2" type="ORF">AEK19_MT2303</name>
</gene>
<geneLocation type="mitochondrion" evidence="1"/>
<accession>A0A1Y0AZR4</accession>
<proteinExistence type="predicted"/>